<accession>A0ABN7X274</accession>
<evidence type="ECO:0000313" key="1">
    <source>
        <dbReference type="EMBL" id="CAG8845550.1"/>
    </source>
</evidence>
<dbReference type="EMBL" id="CAJVQB010079957">
    <property type="protein sequence ID" value="CAG8845550.1"/>
    <property type="molecule type" value="Genomic_DNA"/>
</dbReference>
<name>A0ABN7X274_GIGMA</name>
<keyword evidence="2" id="KW-1185">Reference proteome</keyword>
<evidence type="ECO:0000313" key="2">
    <source>
        <dbReference type="Proteomes" id="UP000789901"/>
    </source>
</evidence>
<dbReference type="Proteomes" id="UP000789901">
    <property type="component" value="Unassembled WGS sequence"/>
</dbReference>
<comment type="caution">
    <text evidence="1">The sequence shown here is derived from an EMBL/GenBank/DDBJ whole genome shotgun (WGS) entry which is preliminary data.</text>
</comment>
<reference evidence="1 2" key="1">
    <citation type="submission" date="2021-06" db="EMBL/GenBank/DDBJ databases">
        <authorList>
            <person name="Kallberg Y."/>
            <person name="Tangrot J."/>
            <person name="Rosling A."/>
        </authorList>
    </citation>
    <scope>NUCLEOTIDE SEQUENCE [LARGE SCALE GENOMIC DNA]</scope>
    <source>
        <strain evidence="1 2">120-4 pot B 10/14</strain>
    </source>
</reference>
<feature type="non-terminal residue" evidence="1">
    <location>
        <position position="1"/>
    </location>
</feature>
<sequence>VDLNYNKPTKGQNIEFFSSAGNSQDSNTSNNEYVISDLSNTTNINPNKYVESNDLFSGIPKDPEDIYQEFPSEEYSNYNNYPLPIISQTGRAFIENLNLPSFGWRKEVIYKYEGLEYVFEFRTKNVEQNISIGAYVIPIILYSDATLCDYLEKTSKHLVFITLENIPLTCYGYIPSFEYSSMSQKQTFQFQLAIYELFHYTFAAMLQPLRSLSNTGIHLYVN</sequence>
<protein>
    <submittedName>
        <fullName evidence="1">33610_t:CDS:1</fullName>
    </submittedName>
</protein>
<organism evidence="1 2">
    <name type="scientific">Gigaspora margarita</name>
    <dbReference type="NCBI Taxonomy" id="4874"/>
    <lineage>
        <taxon>Eukaryota</taxon>
        <taxon>Fungi</taxon>
        <taxon>Fungi incertae sedis</taxon>
        <taxon>Mucoromycota</taxon>
        <taxon>Glomeromycotina</taxon>
        <taxon>Glomeromycetes</taxon>
        <taxon>Diversisporales</taxon>
        <taxon>Gigasporaceae</taxon>
        <taxon>Gigaspora</taxon>
    </lineage>
</organism>
<gene>
    <name evidence="1" type="ORF">GMARGA_LOCUS37701</name>
</gene>
<proteinExistence type="predicted"/>
<feature type="non-terminal residue" evidence="1">
    <location>
        <position position="222"/>
    </location>
</feature>